<keyword evidence="1" id="KW-1133">Transmembrane helix</keyword>
<protein>
    <recommendedName>
        <fullName evidence="4">DUF945 family protein</fullName>
    </recommendedName>
</protein>
<feature type="transmembrane region" description="Helical" evidence="1">
    <location>
        <begin position="7"/>
        <end position="26"/>
    </location>
</feature>
<reference evidence="2 3" key="1">
    <citation type="submission" date="2018-11" db="EMBL/GenBank/DDBJ databases">
        <title>Genomic Encyclopedia of Type Strains, Phase IV (KMG-IV): sequencing the most valuable type-strain genomes for metagenomic binning, comparative biology and taxonomic classification.</title>
        <authorList>
            <person name="Goeker M."/>
        </authorList>
    </citation>
    <scope>NUCLEOTIDE SEQUENCE [LARGE SCALE GENOMIC DNA]</scope>
    <source>
        <strain evidence="2 3">DSM 21945</strain>
    </source>
</reference>
<keyword evidence="3" id="KW-1185">Reference proteome</keyword>
<gene>
    <name evidence="2" type="ORF">EDC28_10179</name>
</gene>
<dbReference type="EMBL" id="RJUL01000001">
    <property type="protein sequence ID" value="ROQ30393.1"/>
    <property type="molecule type" value="Genomic_DNA"/>
</dbReference>
<evidence type="ECO:0000313" key="3">
    <source>
        <dbReference type="Proteomes" id="UP000268033"/>
    </source>
</evidence>
<dbReference type="RefSeq" id="WP_123420299.1">
    <property type="nucleotide sequence ID" value="NZ_RJUL01000001.1"/>
</dbReference>
<sequence length="313" mass="34126">MSKVIKGVIAVAVIGAVGVLGTNWYLGKQLKEAIAQQQQELAIQGMALSYSDASVNALTHSWTVSGISFKGPQGDLFKVAEVSSNNFDMDQVQPHSLAEFSGLELSPELLQEAPAELKDALGKVKLHGRLESHYDASKGTFESSTLLDDKSLGEVEMQFSTAGATPFIEFANQYSQKLKNNPPKGANAERELLGQLMPKLQQMAINNVSLRVKDGGLVDLFYRLRAADTGLDKTHLQQQLGQQVAMNPLLTDAQRQTLQDFFQGGHELTIKASPSEQLSVGEMMTPAFQQRFSTPQQLLHFLGLTFNGNGFEA</sequence>
<proteinExistence type="predicted"/>
<evidence type="ECO:0008006" key="4">
    <source>
        <dbReference type="Google" id="ProtNLM"/>
    </source>
</evidence>
<name>A0A3N1PPF0_9GAMM</name>
<evidence type="ECO:0000313" key="2">
    <source>
        <dbReference type="EMBL" id="ROQ30393.1"/>
    </source>
</evidence>
<dbReference type="AlphaFoldDB" id="A0A3N1PPF0"/>
<organism evidence="2 3">
    <name type="scientific">Gallaecimonas pentaromativorans</name>
    <dbReference type="NCBI Taxonomy" id="584787"/>
    <lineage>
        <taxon>Bacteria</taxon>
        <taxon>Pseudomonadati</taxon>
        <taxon>Pseudomonadota</taxon>
        <taxon>Gammaproteobacteria</taxon>
        <taxon>Enterobacterales</taxon>
        <taxon>Gallaecimonadaceae</taxon>
        <taxon>Gallaecimonas</taxon>
    </lineage>
</organism>
<dbReference type="Proteomes" id="UP000268033">
    <property type="component" value="Unassembled WGS sequence"/>
</dbReference>
<dbReference type="STRING" id="584787.GCA_001247655_01670"/>
<evidence type="ECO:0000256" key="1">
    <source>
        <dbReference type="SAM" id="Phobius"/>
    </source>
</evidence>
<keyword evidence="1" id="KW-0472">Membrane</keyword>
<accession>A0A3N1PPF0</accession>
<comment type="caution">
    <text evidence="2">The sequence shown here is derived from an EMBL/GenBank/DDBJ whole genome shotgun (WGS) entry which is preliminary data.</text>
</comment>
<keyword evidence="1" id="KW-0812">Transmembrane</keyword>